<keyword evidence="8 15" id="KW-0067">ATP-binding</keyword>
<keyword evidence="15" id="KW-0963">Cytoplasm</keyword>
<keyword evidence="11" id="KW-0805">Transcription regulation</keyword>
<evidence type="ECO:0000256" key="3">
    <source>
        <dbReference type="ARBA" id="ARBA00016943"/>
    </source>
</evidence>
<keyword evidence="13" id="KW-0804">Transcription</keyword>
<evidence type="ECO:0000256" key="10">
    <source>
        <dbReference type="ARBA" id="ARBA00022958"/>
    </source>
</evidence>
<dbReference type="Gene3D" id="3.40.1190.20">
    <property type="match status" value="1"/>
</dbReference>
<dbReference type="GO" id="GO:0005829">
    <property type="term" value="C:cytosol"/>
    <property type="evidence" value="ECO:0007669"/>
    <property type="project" value="TreeGrafter"/>
</dbReference>
<dbReference type="Pfam" id="PF00294">
    <property type="entry name" value="PfkB"/>
    <property type="match status" value="1"/>
</dbReference>
<dbReference type="InterPro" id="IPR036390">
    <property type="entry name" value="WH_DNA-bd_sf"/>
</dbReference>
<keyword evidence="14 15" id="KW-0119">Carbohydrate metabolism</keyword>
<feature type="binding site" evidence="15">
    <location>
        <begin position="134"/>
        <end position="138"/>
    </location>
    <ligand>
        <name>substrate</name>
    </ligand>
</feature>
<dbReference type="AlphaFoldDB" id="A0A9J6Q7K8"/>
<feature type="binding site" evidence="15">
    <location>
        <begin position="106"/>
        <end position="108"/>
    </location>
    <ligand>
        <name>substrate</name>
    </ligand>
</feature>
<evidence type="ECO:0000256" key="4">
    <source>
        <dbReference type="ARBA" id="ARBA00022679"/>
    </source>
</evidence>
<evidence type="ECO:0000259" key="16">
    <source>
        <dbReference type="PROSITE" id="PS51000"/>
    </source>
</evidence>
<feature type="binding site" evidence="15">
    <location>
        <position position="378"/>
    </location>
    <ligand>
        <name>K(+)</name>
        <dbReference type="ChEBI" id="CHEBI:29103"/>
    </ligand>
</feature>
<feature type="binding site" evidence="15">
    <location>
        <position position="342"/>
    </location>
    <ligand>
        <name>K(+)</name>
        <dbReference type="ChEBI" id="CHEBI:29103"/>
    </ligand>
</feature>
<evidence type="ECO:0000256" key="7">
    <source>
        <dbReference type="ARBA" id="ARBA00022777"/>
    </source>
</evidence>
<dbReference type="GO" id="GO:0046872">
    <property type="term" value="F:metal ion binding"/>
    <property type="evidence" value="ECO:0007669"/>
    <property type="project" value="UniProtKB-KW"/>
</dbReference>
<evidence type="ECO:0000256" key="11">
    <source>
        <dbReference type="ARBA" id="ARBA00023015"/>
    </source>
</evidence>
<comment type="caution">
    <text evidence="15">Lacks conserved residue(s) required for the propagation of feature annotation.</text>
</comment>
<comment type="cofactor">
    <cofactor evidence="15">
        <name>Mg(2+)</name>
        <dbReference type="ChEBI" id="CHEBI:18420"/>
    </cofactor>
    <text evidence="15">Requires a divalent cation, most likely magnesium in vivo, as an electrophilic catalyst to aid phosphoryl group transfer. It is the chelate of the metal and the nucleotide that is the actual substrate.</text>
</comment>
<dbReference type="GO" id="GO:0019303">
    <property type="term" value="P:D-ribose catabolic process"/>
    <property type="evidence" value="ECO:0007669"/>
    <property type="project" value="UniProtKB-UniRule"/>
</dbReference>
<dbReference type="GO" id="GO:0003677">
    <property type="term" value="F:DNA binding"/>
    <property type="evidence" value="ECO:0007669"/>
    <property type="project" value="UniProtKB-KW"/>
</dbReference>
<keyword evidence="10 15" id="KW-0630">Potassium</keyword>
<dbReference type="SUPFAM" id="SSF46785">
    <property type="entry name" value="Winged helix' DNA-binding domain"/>
    <property type="match status" value="1"/>
</dbReference>
<dbReference type="InterPro" id="IPR036388">
    <property type="entry name" value="WH-like_DNA-bd_sf"/>
</dbReference>
<comment type="similarity">
    <text evidence="15">Belongs to the carbohydrate kinase PfkB family. Ribokinase subfamily.</text>
</comment>
<feature type="binding site" evidence="15">
    <location>
        <position position="236"/>
    </location>
    <ligand>
        <name>substrate</name>
    </ligand>
</feature>
<protein>
    <recommendedName>
        <fullName evidence="3 15">Ribokinase</fullName>
        <shortName evidence="15">RK</shortName>
        <ecNumber evidence="2 15">2.7.1.15</ecNumber>
    </recommendedName>
</protein>
<dbReference type="PROSITE" id="PS51000">
    <property type="entry name" value="HTH_DEOR_2"/>
    <property type="match status" value="1"/>
</dbReference>
<feature type="binding site" evidence="15">
    <location>
        <position position="280"/>
    </location>
    <ligand>
        <name>ATP</name>
        <dbReference type="ChEBI" id="CHEBI:30616"/>
    </ligand>
</feature>
<comment type="pathway">
    <text evidence="15">Carbohydrate metabolism; D-ribose degradation; D-ribose 5-phosphate from beta-D-ribopyranose: step 2/2.</text>
</comment>
<dbReference type="InterPro" id="IPR011877">
    <property type="entry name" value="Ribokinase"/>
</dbReference>
<organism evidence="17 18">
    <name type="scientific">Silvania hatchlandensis</name>
    <dbReference type="NCBI Taxonomy" id="2926469"/>
    <lineage>
        <taxon>Bacteria</taxon>
        <taxon>Pseudomonadati</taxon>
        <taxon>Pseudomonadota</taxon>
        <taxon>Gammaproteobacteria</taxon>
        <taxon>Enterobacterales</taxon>
        <taxon>Enterobacteriaceae</taxon>
        <taxon>Silvania</taxon>
    </lineage>
</organism>
<comment type="subunit">
    <text evidence="15">Homodimer.</text>
</comment>
<dbReference type="SUPFAM" id="SSF53613">
    <property type="entry name" value="Ribokinase-like"/>
    <property type="match status" value="1"/>
</dbReference>
<feature type="domain" description="HTH deoR-type" evidence="16">
    <location>
        <begin position="6"/>
        <end position="61"/>
    </location>
</feature>
<proteinExistence type="inferred from homology"/>
<keyword evidence="12" id="KW-0238">DNA-binding</keyword>
<dbReference type="CDD" id="cd01174">
    <property type="entry name" value="ribokinase"/>
    <property type="match status" value="1"/>
</dbReference>
<dbReference type="PRINTS" id="PR00037">
    <property type="entry name" value="HTHLACR"/>
</dbReference>
<keyword evidence="9 15" id="KW-0460">Magnesium</keyword>
<dbReference type="PROSITE" id="PS00584">
    <property type="entry name" value="PFKB_KINASES_2"/>
    <property type="match status" value="1"/>
</dbReference>
<comment type="similarity">
    <text evidence="1">Belongs to the carbohydrate kinase pfkB family.</text>
</comment>
<evidence type="ECO:0000256" key="9">
    <source>
        <dbReference type="ARBA" id="ARBA00022842"/>
    </source>
</evidence>
<feature type="binding site" evidence="15">
    <location>
        <position position="383"/>
    </location>
    <ligand>
        <name>K(+)</name>
        <dbReference type="ChEBI" id="CHEBI:29103"/>
    </ligand>
</feature>
<dbReference type="InterPro" id="IPR011611">
    <property type="entry name" value="PfkB_dom"/>
</dbReference>
<feature type="active site" description="Proton acceptor" evidence="15">
    <location>
        <position position="348"/>
    </location>
</feature>
<dbReference type="GO" id="GO:0004747">
    <property type="term" value="F:ribokinase activity"/>
    <property type="evidence" value="ECO:0007669"/>
    <property type="project" value="UniProtKB-UniRule"/>
</dbReference>
<keyword evidence="6 15" id="KW-0547">Nucleotide-binding</keyword>
<evidence type="ECO:0000256" key="2">
    <source>
        <dbReference type="ARBA" id="ARBA00012035"/>
    </source>
</evidence>
<evidence type="ECO:0000256" key="1">
    <source>
        <dbReference type="ARBA" id="ARBA00005380"/>
    </source>
</evidence>
<dbReference type="RefSeq" id="WP_271284526.1">
    <property type="nucleotide sequence ID" value="NZ_JAMGZK010000055.1"/>
</dbReference>
<comment type="catalytic activity">
    <reaction evidence="15">
        <text>D-ribose + ATP = D-ribose 5-phosphate + ADP + H(+)</text>
        <dbReference type="Rhea" id="RHEA:13697"/>
        <dbReference type="ChEBI" id="CHEBI:15378"/>
        <dbReference type="ChEBI" id="CHEBI:30616"/>
        <dbReference type="ChEBI" id="CHEBI:47013"/>
        <dbReference type="ChEBI" id="CHEBI:78346"/>
        <dbReference type="ChEBI" id="CHEBI:456216"/>
        <dbReference type="EC" id="2.7.1.15"/>
    </reaction>
</comment>
<evidence type="ECO:0000313" key="17">
    <source>
        <dbReference type="EMBL" id="MCU6667049.1"/>
    </source>
</evidence>
<feature type="binding site" evidence="15">
    <location>
        <begin position="316"/>
        <end position="321"/>
    </location>
    <ligand>
        <name>ATP</name>
        <dbReference type="ChEBI" id="CHEBI:30616"/>
    </ligand>
</feature>
<feature type="binding site" evidence="15">
    <location>
        <position position="348"/>
    </location>
    <ligand>
        <name>substrate</name>
    </ligand>
</feature>
<dbReference type="InterPro" id="IPR001034">
    <property type="entry name" value="DeoR_HTH"/>
</dbReference>
<keyword evidence="5 15" id="KW-0479">Metal-binding</keyword>
<evidence type="ECO:0000313" key="18">
    <source>
        <dbReference type="Proteomes" id="UP001063816"/>
    </source>
</evidence>
<evidence type="ECO:0000256" key="12">
    <source>
        <dbReference type="ARBA" id="ARBA00023125"/>
    </source>
</evidence>
<keyword evidence="7 15" id="KW-0418">Kinase</keyword>
<evidence type="ECO:0000256" key="6">
    <source>
        <dbReference type="ARBA" id="ARBA00022741"/>
    </source>
</evidence>
<dbReference type="GO" id="GO:0005524">
    <property type="term" value="F:ATP binding"/>
    <property type="evidence" value="ECO:0007669"/>
    <property type="project" value="UniProtKB-UniRule"/>
</dbReference>
<keyword evidence="4 15" id="KW-0808">Transferase</keyword>
<dbReference type="GO" id="GO:0003700">
    <property type="term" value="F:DNA-binding transcription factor activity"/>
    <property type="evidence" value="ECO:0007669"/>
    <property type="project" value="InterPro"/>
</dbReference>
<feature type="binding site" evidence="15">
    <location>
        <position position="381"/>
    </location>
    <ligand>
        <name>K(+)</name>
        <dbReference type="ChEBI" id="CHEBI:29103"/>
    </ligand>
</feature>
<dbReference type="SMART" id="SM00420">
    <property type="entry name" value="HTH_DEOR"/>
    <property type="match status" value="1"/>
</dbReference>
<dbReference type="Gene3D" id="1.10.10.10">
    <property type="entry name" value="Winged helix-like DNA-binding domain superfamily/Winged helix DNA-binding domain"/>
    <property type="match status" value="1"/>
</dbReference>
<dbReference type="Pfam" id="PF08220">
    <property type="entry name" value="HTH_DeoR"/>
    <property type="match status" value="1"/>
</dbReference>
<evidence type="ECO:0000256" key="8">
    <source>
        <dbReference type="ARBA" id="ARBA00022840"/>
    </source>
</evidence>
<evidence type="ECO:0000256" key="5">
    <source>
        <dbReference type="ARBA" id="ARBA00022723"/>
    </source>
</evidence>
<gene>
    <name evidence="15" type="primary">rbsK</name>
    <name evidence="17" type="ORF">M8014_22195</name>
</gene>
<feature type="binding site" evidence="15">
    <location>
        <begin position="347"/>
        <end position="348"/>
    </location>
    <ligand>
        <name>ATP</name>
        <dbReference type="ChEBI" id="CHEBI:30616"/>
    </ligand>
</feature>
<dbReference type="HAMAP" id="MF_01987">
    <property type="entry name" value="Ribokinase"/>
    <property type="match status" value="1"/>
</dbReference>
<evidence type="ECO:0000256" key="15">
    <source>
        <dbReference type="HAMAP-Rule" id="MF_01987"/>
    </source>
</evidence>
<dbReference type="EC" id="2.7.1.15" evidence="2 15"/>
<comment type="activity regulation">
    <text evidence="15">Activated by a monovalent cation that binds near, but not in, the active site. The most likely occupant of the site in vivo is potassium. Ion binding induces a conformational change that may alter substrate affinity.</text>
</comment>
<sequence>MPHCYKQLRQRFILSELKRQKKITVKSIASTLGVTERTIRRDIHILEKAGIIQIHYGGAELLSEKEASPYKENKLYLHTNMDINVFNLTPPVPKKSGRVFILGSFNTDLVYRLQHFPESGETTRALYSCCLPGGKGSNQAVAACMASARTHFAAKVGEDDFAHKARKFLGNVGLEALTLFTQPDVPTGSAVVMVSEEAGDNAIVINPGANQTIGPDEVIACYDAISESDVFLTQMENNPDATAMALKFAHTCGITTIFNPAPWREDVLELLPWATIVTPNLTEAESITGSPIRTEQEIRSAAETIHRLGPQIVIITLGSKGCWLFDGEQHRAFPAFPAVNIDTAGAGDAFNGALAAQLASGKNITTALIYASAFASLAVEREGASNMPEHSAVLERLNPMMN</sequence>
<accession>A0A9J6Q7K8</accession>
<comment type="subcellular location">
    <subcellularLocation>
        <location evidence="15">Cytoplasm</location>
    </subcellularLocation>
</comment>
<dbReference type="EMBL" id="JAMGZK010000055">
    <property type="protein sequence ID" value="MCU6667049.1"/>
    <property type="molecule type" value="Genomic_DNA"/>
</dbReference>
<name>A0A9J6Q7K8_9ENTR</name>
<dbReference type="PRINTS" id="PR00990">
    <property type="entry name" value="RIBOKINASE"/>
</dbReference>
<evidence type="ECO:0000256" key="13">
    <source>
        <dbReference type="ARBA" id="ARBA00023163"/>
    </source>
</evidence>
<dbReference type="Proteomes" id="UP001063816">
    <property type="component" value="Unassembled WGS sequence"/>
</dbReference>
<dbReference type="InterPro" id="IPR002173">
    <property type="entry name" value="Carboh/pur_kinase_PfkB_CS"/>
</dbReference>
<comment type="function">
    <text evidence="15">Catalyzes the phosphorylation of ribose at O-5 in a reaction requiring ATP and magnesium. The resulting D-ribose-5-phosphate can then be used either for sythesis of nucleotides, histidine, and tryptophan, or as a component of the pentose phosphate pathway.</text>
</comment>
<keyword evidence="18" id="KW-1185">Reference proteome</keyword>
<reference evidence="17" key="1">
    <citation type="submission" date="2022-05" db="EMBL/GenBank/DDBJ databases">
        <title>Description of a novel species of Leclercia; Leclercia tamurae and the Proposal for a Novel Genus Silvania gen. nov. Containing Two Novel Species Silvania hatchlandensis sp. nov. and Silvania confinis sp. nov. Isolated from the Rhizosphere of Oak.</title>
        <authorList>
            <person name="Maddock D.W."/>
            <person name="Brady C.L."/>
            <person name="Denman S."/>
            <person name="Arnold D."/>
        </authorList>
    </citation>
    <scope>NUCLEOTIDE SEQUENCE</scope>
    <source>
        <strain evidence="17">H19S6</strain>
    </source>
</reference>
<dbReference type="PANTHER" id="PTHR10584">
    <property type="entry name" value="SUGAR KINASE"/>
    <property type="match status" value="1"/>
</dbReference>
<dbReference type="PANTHER" id="PTHR10584:SF166">
    <property type="entry name" value="RIBOKINASE"/>
    <property type="match status" value="1"/>
</dbReference>
<evidence type="ECO:0000256" key="14">
    <source>
        <dbReference type="ARBA" id="ARBA00023277"/>
    </source>
</evidence>
<feature type="binding site" evidence="15">
    <location>
        <position position="344"/>
    </location>
    <ligand>
        <name>K(+)</name>
        <dbReference type="ChEBI" id="CHEBI:29103"/>
    </ligand>
</feature>
<dbReference type="InterPro" id="IPR002139">
    <property type="entry name" value="Ribo/fructo_kinase"/>
</dbReference>
<dbReference type="InterPro" id="IPR029056">
    <property type="entry name" value="Ribokinase-like"/>
</dbReference>
<comment type="caution">
    <text evidence="17">The sequence shown here is derived from an EMBL/GenBank/DDBJ whole genome shotgun (WGS) entry which is preliminary data.</text>
</comment>
<dbReference type="InterPro" id="IPR018356">
    <property type="entry name" value="Tscrpt_reg_HTH_DeoR_CS"/>
</dbReference>
<dbReference type="PROSITE" id="PS00894">
    <property type="entry name" value="HTH_DEOR_1"/>
    <property type="match status" value="1"/>
</dbReference>